<reference evidence="1 2" key="1">
    <citation type="journal article" date="2016" name="Nat. Commun.">
        <title>Thousands of microbial genomes shed light on interconnected biogeochemical processes in an aquifer system.</title>
        <authorList>
            <person name="Anantharaman K."/>
            <person name="Brown C.T."/>
            <person name="Hug L.A."/>
            <person name="Sharon I."/>
            <person name="Castelle C.J."/>
            <person name="Probst A.J."/>
            <person name="Thomas B.C."/>
            <person name="Singh A."/>
            <person name="Wilkins M.J."/>
            <person name="Karaoz U."/>
            <person name="Brodie E.L."/>
            <person name="Williams K.H."/>
            <person name="Hubbard S.S."/>
            <person name="Banfield J.F."/>
        </authorList>
    </citation>
    <scope>NUCLEOTIDE SEQUENCE [LARGE SCALE GENOMIC DNA]</scope>
</reference>
<dbReference type="Proteomes" id="UP000178417">
    <property type="component" value="Unassembled WGS sequence"/>
</dbReference>
<evidence type="ECO:0000313" key="2">
    <source>
        <dbReference type="Proteomes" id="UP000178417"/>
    </source>
</evidence>
<evidence type="ECO:0000313" key="1">
    <source>
        <dbReference type="EMBL" id="OGC22175.1"/>
    </source>
</evidence>
<gene>
    <name evidence="1" type="ORF">A2310_04990</name>
</gene>
<comment type="caution">
    <text evidence="1">The sequence shown here is derived from an EMBL/GenBank/DDBJ whole genome shotgun (WGS) entry which is preliminary data.</text>
</comment>
<dbReference type="EMBL" id="MEUB01000031">
    <property type="protein sequence ID" value="OGC22175.1"/>
    <property type="molecule type" value="Genomic_DNA"/>
</dbReference>
<organism evidence="1 2">
    <name type="scientific">candidate division WOR-1 bacterium RIFOXYB2_FULL_37_13</name>
    <dbReference type="NCBI Taxonomy" id="1802579"/>
    <lineage>
        <taxon>Bacteria</taxon>
        <taxon>Bacillati</taxon>
        <taxon>Saganbacteria</taxon>
    </lineage>
</organism>
<name>A0A1F4SP27_UNCSA</name>
<sequence>MELGKMAVSAMHAASRFLLRGREQEPYKYIAPQYSGVPWQSGDPCPWDMPRFSLDPELEASTLDPMEINAGNKNFITAKPVVPFEIKGVRQKGKWICDELVVEKRELFIDVIHHGTQNLESRLLKKIENFICKTTERNDRRFTRITVSFDRTPVIGLCLQMPDIQSFLMNTLAGSPRVERSIFVRFLHSEPLVKEIEFGASVTFKITGVEIYYDSQPLLIEQQRSIRS</sequence>
<dbReference type="AlphaFoldDB" id="A0A1F4SP27"/>
<protein>
    <submittedName>
        <fullName evidence="1">Uncharacterized protein</fullName>
    </submittedName>
</protein>
<proteinExistence type="predicted"/>
<accession>A0A1F4SP27</accession>
<dbReference type="STRING" id="1802579.A2310_04990"/>